<comment type="caution">
    <text evidence="3">The sequence shown here is derived from an EMBL/GenBank/DDBJ whole genome shotgun (WGS) entry which is preliminary data.</text>
</comment>
<dbReference type="Proteomes" id="UP001595617">
    <property type="component" value="Unassembled WGS sequence"/>
</dbReference>
<name>A0ABV7ZTD9_9GAMM</name>
<dbReference type="CDD" id="cd07012">
    <property type="entry name" value="PBP2_Bug_TTT"/>
    <property type="match status" value="1"/>
</dbReference>
<dbReference type="Pfam" id="PF03401">
    <property type="entry name" value="TctC"/>
    <property type="match status" value="1"/>
</dbReference>
<feature type="signal peptide" evidence="2">
    <location>
        <begin position="1"/>
        <end position="21"/>
    </location>
</feature>
<comment type="similarity">
    <text evidence="1">Belongs to the UPF0065 (bug) family.</text>
</comment>
<reference evidence="4" key="1">
    <citation type="journal article" date="2019" name="Int. J. Syst. Evol. Microbiol.">
        <title>The Global Catalogue of Microorganisms (GCM) 10K type strain sequencing project: providing services to taxonomists for standard genome sequencing and annotation.</title>
        <authorList>
            <consortium name="The Broad Institute Genomics Platform"/>
            <consortium name="The Broad Institute Genome Sequencing Center for Infectious Disease"/>
            <person name="Wu L."/>
            <person name="Ma J."/>
        </authorList>
    </citation>
    <scope>NUCLEOTIDE SEQUENCE [LARGE SCALE GENOMIC DNA]</scope>
    <source>
        <strain evidence="4">IBRC 10765</strain>
    </source>
</reference>
<dbReference type="SUPFAM" id="SSF53850">
    <property type="entry name" value="Periplasmic binding protein-like II"/>
    <property type="match status" value="1"/>
</dbReference>
<dbReference type="PIRSF" id="PIRSF017082">
    <property type="entry name" value="YflP"/>
    <property type="match status" value="1"/>
</dbReference>
<organism evidence="3 4">
    <name type="scientific">Saccharospirillum mangrovi</name>
    <dbReference type="NCBI Taxonomy" id="2161747"/>
    <lineage>
        <taxon>Bacteria</taxon>
        <taxon>Pseudomonadati</taxon>
        <taxon>Pseudomonadota</taxon>
        <taxon>Gammaproteobacteria</taxon>
        <taxon>Oceanospirillales</taxon>
        <taxon>Saccharospirillaceae</taxon>
        <taxon>Saccharospirillum</taxon>
    </lineage>
</organism>
<keyword evidence="4" id="KW-1185">Reference proteome</keyword>
<dbReference type="InterPro" id="IPR005064">
    <property type="entry name" value="BUG"/>
</dbReference>
<evidence type="ECO:0000256" key="1">
    <source>
        <dbReference type="ARBA" id="ARBA00006987"/>
    </source>
</evidence>
<dbReference type="Gene3D" id="3.40.190.10">
    <property type="entry name" value="Periplasmic binding protein-like II"/>
    <property type="match status" value="1"/>
</dbReference>
<dbReference type="EMBL" id="JBHRYR010000002">
    <property type="protein sequence ID" value="MFC3851813.1"/>
    <property type="molecule type" value="Genomic_DNA"/>
</dbReference>
<dbReference type="RefSeq" id="WP_380693244.1">
    <property type="nucleotide sequence ID" value="NZ_JBHRYR010000002.1"/>
</dbReference>
<dbReference type="PANTHER" id="PTHR42928">
    <property type="entry name" value="TRICARBOXYLATE-BINDING PROTEIN"/>
    <property type="match status" value="1"/>
</dbReference>
<sequence>MNLMRSLVLLCALCGSCYALATTFPNRPLTLMIGFDPGGSTDVQAQVLATILTENLGQPVNVLHQPGAGGAVAAAMLANSPEQGYVMMFSSSHPFTFTPLASSTSYDTTDFRFINSLAIQQSVLVSGGVMPYSDWAGFLAYARQRPEVTFASQTPQDRFVVRLIAQKENLNIRFVPTSGGSGSSPLVLSGDVDFAYSGGSHTAYTDDGQMNVLMALSTNRLEGYPDVPAIRELGYAFSDDILRVVAVPSNTPDEQVTILAQALEKAARDPRFQAVSQRLRLPIAVYSETELDDIFREQVEGYRHLIQAFGE</sequence>
<evidence type="ECO:0000313" key="4">
    <source>
        <dbReference type="Proteomes" id="UP001595617"/>
    </source>
</evidence>
<evidence type="ECO:0000313" key="3">
    <source>
        <dbReference type="EMBL" id="MFC3851813.1"/>
    </source>
</evidence>
<dbReference type="InterPro" id="IPR042100">
    <property type="entry name" value="Bug_dom1"/>
</dbReference>
<proteinExistence type="inferred from homology"/>
<dbReference type="PANTHER" id="PTHR42928:SF5">
    <property type="entry name" value="BLR1237 PROTEIN"/>
    <property type="match status" value="1"/>
</dbReference>
<keyword evidence="2" id="KW-0732">Signal</keyword>
<evidence type="ECO:0000256" key="2">
    <source>
        <dbReference type="SAM" id="SignalP"/>
    </source>
</evidence>
<gene>
    <name evidence="3" type="ORF">ACFOOG_03105</name>
</gene>
<feature type="chain" id="PRO_5047106465" evidence="2">
    <location>
        <begin position="22"/>
        <end position="311"/>
    </location>
</feature>
<dbReference type="Gene3D" id="3.40.190.150">
    <property type="entry name" value="Bordetella uptake gene, domain 1"/>
    <property type="match status" value="1"/>
</dbReference>
<accession>A0ABV7ZTD9</accession>
<protein>
    <submittedName>
        <fullName evidence="3">Tripartite tricarboxylate transporter substrate binding protein</fullName>
    </submittedName>
</protein>